<accession>A0A8S5TAL6</accession>
<dbReference type="EMBL" id="BK032782">
    <property type="protein sequence ID" value="DAF60075.1"/>
    <property type="molecule type" value="Genomic_DNA"/>
</dbReference>
<proteinExistence type="predicted"/>
<reference evidence="1" key="1">
    <citation type="journal article" date="2021" name="Proc. Natl. Acad. Sci. U.S.A.">
        <title>A Catalog of Tens of Thousands of Viruses from Human Metagenomes Reveals Hidden Associations with Chronic Diseases.</title>
        <authorList>
            <person name="Tisza M.J."/>
            <person name="Buck C.B."/>
        </authorList>
    </citation>
    <scope>NUCLEOTIDE SEQUENCE</scope>
    <source>
        <strain evidence="1">CtMCY8</strain>
    </source>
</reference>
<sequence length="116" mass="12999">MKLYDILPIGEENAVSGSEICRVLGVTPRERRAIAARELNEGLLVLYTTERPGGYFKPDVNSQKGREEIRRFRARELARLRSFGKKVKVADDILKQCAGQTTIDPPGESQNRPANT</sequence>
<evidence type="ECO:0000313" key="1">
    <source>
        <dbReference type="EMBL" id="DAF60075.1"/>
    </source>
</evidence>
<name>A0A8S5TAL6_9CAUD</name>
<protein>
    <submittedName>
        <fullName evidence="1">MarR family</fullName>
    </submittedName>
</protein>
<organism evidence="1">
    <name type="scientific">Siphoviridae sp. ctMCY8</name>
    <dbReference type="NCBI Taxonomy" id="2827854"/>
    <lineage>
        <taxon>Viruses</taxon>
        <taxon>Duplodnaviria</taxon>
        <taxon>Heunggongvirae</taxon>
        <taxon>Uroviricota</taxon>
        <taxon>Caudoviricetes</taxon>
    </lineage>
</organism>